<evidence type="ECO:0000259" key="6">
    <source>
        <dbReference type="PROSITE" id="PS00486"/>
    </source>
</evidence>
<dbReference type="Pfam" id="PF05192">
    <property type="entry name" value="MutS_III"/>
    <property type="match status" value="1"/>
</dbReference>
<keyword evidence="8" id="KW-1185">Reference proteome</keyword>
<evidence type="ECO:0000256" key="5">
    <source>
        <dbReference type="SAM" id="MobiDB-lite"/>
    </source>
</evidence>
<protein>
    <submittedName>
        <fullName evidence="9">DNA_MISMATCH_REPAIR_2 domain-containing protein</fullName>
    </submittedName>
</protein>
<comment type="similarity">
    <text evidence="1">Belongs to the DNA mismatch repair MutS family.</text>
</comment>
<dbReference type="GO" id="GO:0005634">
    <property type="term" value="C:nucleus"/>
    <property type="evidence" value="ECO:0007669"/>
    <property type="project" value="TreeGrafter"/>
</dbReference>
<dbReference type="GO" id="GO:0030983">
    <property type="term" value="F:mismatched DNA binding"/>
    <property type="evidence" value="ECO:0007669"/>
    <property type="project" value="InterPro"/>
</dbReference>
<keyword evidence="3" id="KW-0067">ATP-binding</keyword>
<reference evidence="9" key="1">
    <citation type="submission" date="2016-06" db="UniProtKB">
        <authorList>
            <consortium name="WormBaseParasite"/>
        </authorList>
    </citation>
    <scope>IDENTIFICATION</scope>
</reference>
<dbReference type="InterPro" id="IPR045076">
    <property type="entry name" value="MutS"/>
</dbReference>
<dbReference type="AlphaFoldDB" id="A0A183US03"/>
<keyword evidence="2" id="KW-0547">Nucleotide-binding</keyword>
<evidence type="ECO:0000256" key="3">
    <source>
        <dbReference type="ARBA" id="ARBA00022840"/>
    </source>
</evidence>
<dbReference type="WBParaSite" id="TCNE_0001127301-mRNA-1">
    <property type="protein sequence ID" value="TCNE_0001127301-mRNA-1"/>
    <property type="gene ID" value="TCNE_0001127301"/>
</dbReference>
<dbReference type="PROSITE" id="PS00486">
    <property type="entry name" value="DNA_MISMATCH_REPAIR_2"/>
    <property type="match status" value="1"/>
</dbReference>
<dbReference type="InterPro" id="IPR007696">
    <property type="entry name" value="DNA_mismatch_repair_MutS_core"/>
</dbReference>
<reference evidence="7 8" key="2">
    <citation type="submission" date="2018-11" db="EMBL/GenBank/DDBJ databases">
        <authorList>
            <consortium name="Pathogen Informatics"/>
        </authorList>
    </citation>
    <scope>NUCLEOTIDE SEQUENCE [LARGE SCALE GENOMIC DNA]</scope>
</reference>
<dbReference type="Proteomes" id="UP000050794">
    <property type="component" value="Unassembled WGS sequence"/>
</dbReference>
<dbReference type="PANTHER" id="PTHR11361:SF20">
    <property type="entry name" value="MUTS PROTEIN HOMOLOG 5"/>
    <property type="match status" value="1"/>
</dbReference>
<dbReference type="Pfam" id="PF00488">
    <property type="entry name" value="MutS_V"/>
    <property type="match status" value="1"/>
</dbReference>
<dbReference type="SMART" id="SM00534">
    <property type="entry name" value="MUTSac"/>
    <property type="match status" value="1"/>
</dbReference>
<dbReference type="InterPro" id="IPR027417">
    <property type="entry name" value="P-loop_NTPase"/>
</dbReference>
<evidence type="ECO:0000256" key="1">
    <source>
        <dbReference type="ARBA" id="ARBA00006271"/>
    </source>
</evidence>
<organism evidence="8 9">
    <name type="scientific">Toxocara canis</name>
    <name type="common">Canine roundworm</name>
    <dbReference type="NCBI Taxonomy" id="6265"/>
    <lineage>
        <taxon>Eukaryota</taxon>
        <taxon>Metazoa</taxon>
        <taxon>Ecdysozoa</taxon>
        <taxon>Nematoda</taxon>
        <taxon>Chromadorea</taxon>
        <taxon>Rhabditida</taxon>
        <taxon>Spirurina</taxon>
        <taxon>Ascaridomorpha</taxon>
        <taxon>Ascaridoidea</taxon>
        <taxon>Toxocaridae</taxon>
        <taxon>Toxocara</taxon>
    </lineage>
</organism>
<feature type="domain" description="DNA mismatch repair proteins mutS family" evidence="6">
    <location>
        <begin position="697"/>
        <end position="713"/>
    </location>
</feature>
<dbReference type="PANTHER" id="PTHR11361">
    <property type="entry name" value="DNA MISMATCH REPAIR PROTEIN MUTS FAMILY MEMBER"/>
    <property type="match status" value="1"/>
</dbReference>
<feature type="region of interest" description="Disordered" evidence="5">
    <location>
        <begin position="79"/>
        <end position="127"/>
    </location>
</feature>
<feature type="compositionally biased region" description="Basic and acidic residues" evidence="5">
    <location>
        <begin position="105"/>
        <end position="114"/>
    </location>
</feature>
<dbReference type="InterPro" id="IPR036187">
    <property type="entry name" value="DNA_mismatch_repair_MutS_sf"/>
</dbReference>
<dbReference type="PIRSF" id="PIRSF037677">
    <property type="entry name" value="DNA_mis_repair_Msh6"/>
    <property type="match status" value="1"/>
</dbReference>
<dbReference type="SUPFAM" id="SSF52540">
    <property type="entry name" value="P-loop containing nucleoside triphosphate hydrolases"/>
    <property type="match status" value="1"/>
</dbReference>
<dbReference type="Gene3D" id="3.40.50.300">
    <property type="entry name" value="P-loop containing nucleotide triphosphate hydrolases"/>
    <property type="match status" value="1"/>
</dbReference>
<sequence>MASDDFITAIILSIYYHTGKFGAAYYSEQMATVYLLHDLSEDFEFRMVNSLLRQVSPTVIIVSKTQDISLLTFLSRDGGGDTFSRSDERPESAATNSKNDTTRNINKDHERTREDGEEEGNDSDDDGQISRLCALHLMPEVAYNFEGAKTRIAALFESNSLNAEENAAKLAFRVDVTSTRMVRAFGALLKYLDAVRLGVEFEDYRVKTPIVTVKMFTIEQMLEVDETTLRALSIFQKQPHPSAFVAGTSRCSREGISLFRMCNRCSSRPGKALLRRWFERPTMNTDVLKSRLMAVEFFSADCNLDAVNFVQKRLRSICAPKGILKRAHGGHLSVNDWRNLYLPLRVLVIAYQKLQRNRRPVVVYIRAHFTVMLQTCAGIIEIIEYTTMRNLRFDLLMGDLRGVIDEIVRLAAVITEIVDFDEMSAENSFSVNRGVDHHLDELKDTYAKLPIMLAAVAKDEAKLLDVEMCSVVYMPMLGYLLVLPKEVNISKEAESRVEMIYEVDGIRHVKNARMHALDAEIGDIKMEIHDLETSAMLRLQSMICERRRALLVAVHGCASLDCAISLASAAREYNWCRPQLVTESVIDVDNSRHPISELLSPTRFIANPIRSGGAQSKVKVLSGPNASGKSVYLKQVALIAYMAHIGSFVPAERAIIGPIDRIISRMYTSECVLDGMSTFAKDLAQVGVAVRRGSGNSLVVLDEFGKGTANDVGLSLLAASLNFWIRKGKDSCPHVFVTSHFHSLPDHLIKDPEMLSFHTMEVVSRRDRLEFRYELVDGLIDYSFAAYTAAQFGLPHSVANRAADVGFIDLASKILKRNASQEEGGEQQSNSGEGVYGYESEMVVEGQQDTDKCSGAAKENDRDTTVIDNTVVSESQGLVMDRLLNTSAKEAGISSTTFDSIDSSKPSSILKTHRTNVNCNFIFSLCR</sequence>
<dbReference type="EMBL" id="UYWY01020803">
    <property type="protein sequence ID" value="VDM42594.1"/>
    <property type="molecule type" value="Genomic_DNA"/>
</dbReference>
<dbReference type="GO" id="GO:0006298">
    <property type="term" value="P:mismatch repair"/>
    <property type="evidence" value="ECO:0007669"/>
    <property type="project" value="InterPro"/>
</dbReference>
<dbReference type="InterPro" id="IPR017261">
    <property type="entry name" value="DNA_mismatch_repair_MutS/MSH"/>
</dbReference>
<proteinExistence type="inferred from homology"/>
<evidence type="ECO:0000256" key="4">
    <source>
        <dbReference type="ARBA" id="ARBA00023125"/>
    </source>
</evidence>
<evidence type="ECO:0000313" key="8">
    <source>
        <dbReference type="Proteomes" id="UP000050794"/>
    </source>
</evidence>
<dbReference type="InterPro" id="IPR000432">
    <property type="entry name" value="DNA_mismatch_repair_MutS_C"/>
</dbReference>
<dbReference type="SUPFAM" id="SSF48334">
    <property type="entry name" value="DNA repair protein MutS, domain III"/>
    <property type="match status" value="1"/>
</dbReference>
<dbReference type="GO" id="GO:0140664">
    <property type="term" value="F:ATP-dependent DNA damage sensor activity"/>
    <property type="evidence" value="ECO:0007669"/>
    <property type="project" value="InterPro"/>
</dbReference>
<keyword evidence="4" id="KW-0238">DNA-binding</keyword>
<gene>
    <name evidence="7" type="ORF">TCNE_LOCUS11273</name>
</gene>
<dbReference type="GO" id="GO:0051026">
    <property type="term" value="P:chiasma assembly"/>
    <property type="evidence" value="ECO:0007669"/>
    <property type="project" value="TreeGrafter"/>
</dbReference>
<dbReference type="SMART" id="SM00533">
    <property type="entry name" value="MUTSd"/>
    <property type="match status" value="1"/>
</dbReference>
<feature type="compositionally biased region" description="Acidic residues" evidence="5">
    <location>
        <begin position="115"/>
        <end position="127"/>
    </location>
</feature>
<accession>A0A183US03</accession>
<feature type="compositionally biased region" description="Polar residues" evidence="5">
    <location>
        <begin position="93"/>
        <end position="104"/>
    </location>
</feature>
<evidence type="ECO:0000313" key="9">
    <source>
        <dbReference type="WBParaSite" id="TCNE_0001127301-mRNA-1"/>
    </source>
</evidence>
<name>A0A183US03_TOXCA</name>
<evidence type="ECO:0000256" key="2">
    <source>
        <dbReference type="ARBA" id="ARBA00022741"/>
    </source>
</evidence>
<dbReference type="GO" id="GO:0005524">
    <property type="term" value="F:ATP binding"/>
    <property type="evidence" value="ECO:0007669"/>
    <property type="project" value="UniProtKB-KW"/>
</dbReference>
<dbReference type="Gene3D" id="1.10.1420.10">
    <property type="match status" value="2"/>
</dbReference>
<evidence type="ECO:0000313" key="7">
    <source>
        <dbReference type="EMBL" id="VDM42594.1"/>
    </source>
</evidence>